<evidence type="ECO:0000313" key="2">
    <source>
        <dbReference type="EMBL" id="KKM83817.1"/>
    </source>
</evidence>
<dbReference type="InterPro" id="IPR056911">
    <property type="entry name" value="Phage_Znf_bind_put"/>
</dbReference>
<comment type="caution">
    <text evidence="2">The sequence shown here is derived from an EMBL/GenBank/DDBJ whole genome shotgun (WGS) entry which is preliminary data.</text>
</comment>
<name>A0A0F9NRH6_9ZZZZ</name>
<dbReference type="EMBL" id="LAZR01007660">
    <property type="protein sequence ID" value="KKM83817.1"/>
    <property type="molecule type" value="Genomic_DNA"/>
</dbReference>
<protein>
    <recommendedName>
        <fullName evidence="1">DNA-binding phage zinc finger domain-containing protein</fullName>
    </recommendedName>
</protein>
<organism evidence="2">
    <name type="scientific">marine sediment metagenome</name>
    <dbReference type="NCBI Taxonomy" id="412755"/>
    <lineage>
        <taxon>unclassified sequences</taxon>
        <taxon>metagenomes</taxon>
        <taxon>ecological metagenomes</taxon>
    </lineage>
</organism>
<gene>
    <name evidence="2" type="ORF">LCGC14_1305520</name>
</gene>
<proteinExistence type="predicted"/>
<dbReference type="Pfam" id="PF24623">
    <property type="entry name" value="Phage_zn_bind_8"/>
    <property type="match status" value="1"/>
</dbReference>
<sequence length="61" mass="6587">MSLHNVSVNKSHWAIGEEGCPTCNAASSMPCFDLSNKPQRLPSNSVHVSRVRANGHNARGE</sequence>
<feature type="domain" description="DNA-binding phage zinc finger" evidence="1">
    <location>
        <begin position="20"/>
        <end position="59"/>
    </location>
</feature>
<accession>A0A0F9NRH6</accession>
<dbReference type="AlphaFoldDB" id="A0A0F9NRH6"/>
<evidence type="ECO:0000259" key="1">
    <source>
        <dbReference type="Pfam" id="PF24623"/>
    </source>
</evidence>
<reference evidence="2" key="1">
    <citation type="journal article" date="2015" name="Nature">
        <title>Complex archaea that bridge the gap between prokaryotes and eukaryotes.</title>
        <authorList>
            <person name="Spang A."/>
            <person name="Saw J.H."/>
            <person name="Jorgensen S.L."/>
            <person name="Zaremba-Niedzwiedzka K."/>
            <person name="Martijn J."/>
            <person name="Lind A.E."/>
            <person name="van Eijk R."/>
            <person name="Schleper C."/>
            <person name="Guy L."/>
            <person name="Ettema T.J."/>
        </authorList>
    </citation>
    <scope>NUCLEOTIDE SEQUENCE</scope>
</reference>